<feature type="transmembrane region" description="Helical" evidence="6">
    <location>
        <begin position="265"/>
        <end position="284"/>
    </location>
</feature>
<feature type="transmembrane region" description="Helical" evidence="6">
    <location>
        <begin position="140"/>
        <end position="162"/>
    </location>
</feature>
<evidence type="ECO:0000256" key="2">
    <source>
        <dbReference type="ARBA" id="ARBA00009773"/>
    </source>
</evidence>
<organism evidence="7 8">
    <name type="scientific">Sediminibacterium ginsengisoli</name>
    <dbReference type="NCBI Taxonomy" id="413434"/>
    <lineage>
        <taxon>Bacteria</taxon>
        <taxon>Pseudomonadati</taxon>
        <taxon>Bacteroidota</taxon>
        <taxon>Chitinophagia</taxon>
        <taxon>Chitinophagales</taxon>
        <taxon>Chitinophagaceae</taxon>
        <taxon>Sediminibacterium</taxon>
    </lineage>
</organism>
<sequence length="347" mass="39060">MISAFNNRVRQILLLVIMVCLVLLLFRELYLFFPGFLGAITLYILARNQYNWLVTEKKLNRSLAAAIFMIGFVICIAIPIYFTAELLSSRITALVNNQDAVMQSLRSVSDQIRRWTGQELLSENNIAQLPKQISGYIPSVLNSTVLILGNLAMLLFLSYFMFTNGETMERSLHHFIPLRNQNIHILAGETKNMVRANAIGIPLISVIQGITALIGYWIFGVKDYVLWGFITGVFAFFPVAGTMLIWIPIVIYVFSTGHTTQGIGLLIYSLIVTGNIDYLARITLLKKIGNVHPVTTVLGVIAGLQLFGFWGFIFGPLLISYLILLFRIYTSEFGPLHSPDDRFPKNQ</sequence>
<dbReference type="AlphaFoldDB" id="A0A1T4KC15"/>
<dbReference type="PANTHER" id="PTHR21716:SF4">
    <property type="entry name" value="TRANSMEMBRANE PROTEIN 245"/>
    <property type="match status" value="1"/>
</dbReference>
<keyword evidence="4 6" id="KW-1133">Transmembrane helix</keyword>
<evidence type="ECO:0000313" key="7">
    <source>
        <dbReference type="EMBL" id="SJZ39998.1"/>
    </source>
</evidence>
<dbReference type="GO" id="GO:0016020">
    <property type="term" value="C:membrane"/>
    <property type="evidence" value="ECO:0007669"/>
    <property type="project" value="UniProtKB-SubCell"/>
</dbReference>
<dbReference type="PANTHER" id="PTHR21716">
    <property type="entry name" value="TRANSMEMBRANE PROTEIN"/>
    <property type="match status" value="1"/>
</dbReference>
<feature type="transmembrane region" description="Helical" evidence="6">
    <location>
        <begin position="32"/>
        <end position="50"/>
    </location>
</feature>
<keyword evidence="5 6" id="KW-0472">Membrane</keyword>
<dbReference type="Pfam" id="PF01594">
    <property type="entry name" value="AI-2E_transport"/>
    <property type="match status" value="1"/>
</dbReference>
<proteinExistence type="inferred from homology"/>
<dbReference type="InterPro" id="IPR002549">
    <property type="entry name" value="AI-2E-like"/>
</dbReference>
<evidence type="ECO:0000256" key="1">
    <source>
        <dbReference type="ARBA" id="ARBA00004141"/>
    </source>
</evidence>
<evidence type="ECO:0000313" key="8">
    <source>
        <dbReference type="Proteomes" id="UP000190888"/>
    </source>
</evidence>
<dbReference type="EMBL" id="FUWH01000001">
    <property type="protein sequence ID" value="SJZ39998.1"/>
    <property type="molecule type" value="Genomic_DNA"/>
</dbReference>
<feature type="transmembrane region" description="Helical" evidence="6">
    <location>
        <begin position="304"/>
        <end position="326"/>
    </location>
</feature>
<comment type="subcellular location">
    <subcellularLocation>
        <location evidence="1">Membrane</location>
        <topology evidence="1">Multi-pass membrane protein</topology>
    </subcellularLocation>
</comment>
<gene>
    <name evidence="7" type="ORF">SAMN04488132_101606</name>
</gene>
<protein>
    <submittedName>
        <fullName evidence="7">Predicted PurR-regulated permease PerM</fullName>
    </submittedName>
</protein>
<evidence type="ECO:0000256" key="6">
    <source>
        <dbReference type="SAM" id="Phobius"/>
    </source>
</evidence>
<name>A0A1T4KC15_9BACT</name>
<dbReference type="STRING" id="413434.SAMN04488132_101606"/>
<evidence type="ECO:0000256" key="3">
    <source>
        <dbReference type="ARBA" id="ARBA00022692"/>
    </source>
</evidence>
<evidence type="ECO:0000256" key="4">
    <source>
        <dbReference type="ARBA" id="ARBA00022989"/>
    </source>
</evidence>
<evidence type="ECO:0000256" key="5">
    <source>
        <dbReference type="ARBA" id="ARBA00023136"/>
    </source>
</evidence>
<feature type="transmembrane region" description="Helical" evidence="6">
    <location>
        <begin position="199"/>
        <end position="219"/>
    </location>
</feature>
<reference evidence="7 8" key="1">
    <citation type="submission" date="2017-02" db="EMBL/GenBank/DDBJ databases">
        <authorList>
            <person name="Peterson S.W."/>
        </authorList>
    </citation>
    <scope>NUCLEOTIDE SEQUENCE [LARGE SCALE GENOMIC DNA]</scope>
    <source>
        <strain evidence="7 8">DSM 22335</strain>
    </source>
</reference>
<keyword evidence="8" id="KW-1185">Reference proteome</keyword>
<dbReference type="Proteomes" id="UP000190888">
    <property type="component" value="Unassembled WGS sequence"/>
</dbReference>
<dbReference type="OrthoDB" id="9773730at2"/>
<feature type="transmembrane region" description="Helical" evidence="6">
    <location>
        <begin position="62"/>
        <end position="82"/>
    </location>
</feature>
<comment type="similarity">
    <text evidence="2">Belongs to the autoinducer-2 exporter (AI-2E) (TC 2.A.86) family.</text>
</comment>
<accession>A0A1T4KC15</accession>
<dbReference type="RefSeq" id="WP_078829935.1">
    <property type="nucleotide sequence ID" value="NZ_FUWH01000001.1"/>
</dbReference>
<keyword evidence="3 6" id="KW-0812">Transmembrane</keyword>
<feature type="transmembrane region" description="Helical" evidence="6">
    <location>
        <begin position="225"/>
        <end position="253"/>
    </location>
</feature>